<dbReference type="STRING" id="100226.gene:17760903"/>
<dbReference type="Pfam" id="PF08448">
    <property type="entry name" value="PAS_4"/>
    <property type="match status" value="1"/>
</dbReference>
<keyword evidence="9" id="KW-0460">Magnesium</keyword>
<dbReference type="SMR" id="Q8CJX1"/>
<gene>
    <name evidence="18" type="ordered locus">SCO3284</name>
    <name evidence="18" type="ORF">SCE15.01</name>
    <name evidence="18" type="ORF">SCE39.34</name>
</gene>
<dbReference type="InterPro" id="IPR036457">
    <property type="entry name" value="PPM-type-like_dom_sf"/>
</dbReference>
<evidence type="ECO:0000256" key="5">
    <source>
        <dbReference type="ARBA" id="ARBA00022741"/>
    </source>
</evidence>
<dbReference type="GO" id="GO:0016301">
    <property type="term" value="F:kinase activity"/>
    <property type="evidence" value="ECO:0007669"/>
    <property type="project" value="UniProtKB-KW"/>
</dbReference>
<dbReference type="EMBL" id="AL645882">
    <property type="protein sequence ID" value="CAD55311.1"/>
    <property type="molecule type" value="Genomic_DNA"/>
</dbReference>
<dbReference type="SMART" id="SM00331">
    <property type="entry name" value="PP2C_SIG"/>
    <property type="match status" value="1"/>
</dbReference>
<dbReference type="PIR" id="T36244">
    <property type="entry name" value="T36244"/>
</dbReference>
<dbReference type="InterPro" id="IPR000700">
    <property type="entry name" value="PAS-assoc_C"/>
</dbReference>
<dbReference type="CDD" id="cd00130">
    <property type="entry name" value="PAS"/>
    <property type="match status" value="1"/>
</dbReference>
<dbReference type="InParanoid" id="Q8CJX1"/>
<dbReference type="Proteomes" id="UP000001973">
    <property type="component" value="Chromosome"/>
</dbReference>
<dbReference type="Pfam" id="PF13581">
    <property type="entry name" value="HATPase_c_2"/>
    <property type="match status" value="1"/>
</dbReference>
<evidence type="ECO:0000256" key="10">
    <source>
        <dbReference type="ARBA" id="ARBA00022912"/>
    </source>
</evidence>
<dbReference type="Gene3D" id="3.30.450.40">
    <property type="match status" value="1"/>
</dbReference>
<dbReference type="SUPFAM" id="SSF55785">
    <property type="entry name" value="PYP-like sensor domain (PAS domain)"/>
    <property type="match status" value="1"/>
</dbReference>
<evidence type="ECO:0000313" key="19">
    <source>
        <dbReference type="Proteomes" id="UP000001973"/>
    </source>
</evidence>
<dbReference type="InterPro" id="IPR052016">
    <property type="entry name" value="Bact_Sigma-Reg"/>
</dbReference>
<keyword evidence="3" id="KW-0808">Transferase</keyword>
<keyword evidence="10" id="KW-0904">Protein phosphatase</keyword>
<dbReference type="SMART" id="SM00065">
    <property type="entry name" value="GAF"/>
    <property type="match status" value="1"/>
</dbReference>
<proteinExistence type="predicted"/>
<dbReference type="NCBIfam" id="TIGR00229">
    <property type="entry name" value="sensory_box"/>
    <property type="match status" value="1"/>
</dbReference>
<dbReference type="FunFam" id="3.60.40.10:FF:000005">
    <property type="entry name" value="Serine/threonine protein phosphatase"/>
    <property type="match status" value="1"/>
</dbReference>
<evidence type="ECO:0000259" key="17">
    <source>
        <dbReference type="PROSITE" id="PS50113"/>
    </source>
</evidence>
<dbReference type="PhylomeDB" id="Q8CJX1"/>
<accession>Q8CJX1</accession>
<reference evidence="18 19" key="2">
    <citation type="journal article" date="2002" name="Nature">
        <title>Complete genome sequence of the model actinomycete Streptomyces coelicolor A3(2).</title>
        <authorList>
            <person name="Bentley S.D."/>
            <person name="Chater K.F."/>
            <person name="Cerdeno-Tarraga A.M."/>
            <person name="Challis G.L."/>
            <person name="Thomson N.R."/>
            <person name="James K.D."/>
            <person name="Harris D.E."/>
            <person name="Quail M.A."/>
            <person name="Kieser H."/>
            <person name="Harper D."/>
            <person name="Bateman A."/>
            <person name="Brown S."/>
            <person name="Chandra G."/>
            <person name="Chen C.W."/>
            <person name="Collins M."/>
            <person name="Cronin A."/>
            <person name="Fraser A."/>
            <person name="Goble A."/>
            <person name="Hidalgo J."/>
            <person name="Hornsby T."/>
            <person name="Howarth S."/>
            <person name="Huang C.H."/>
            <person name="Kieser T."/>
            <person name="Larke L."/>
            <person name="Murphy L."/>
            <person name="Oliver K."/>
            <person name="O'Neil S."/>
            <person name="Rabbinowitsch E."/>
            <person name="Rajandream M.A."/>
            <person name="Rutherford K."/>
            <person name="Rutter S."/>
            <person name="Seeger K."/>
            <person name="Saunders D."/>
            <person name="Sharp S."/>
            <person name="Squares R."/>
            <person name="Squares S."/>
            <person name="Taylor K."/>
            <person name="Warren T."/>
            <person name="Wietzorrek A."/>
            <person name="Woodward J."/>
            <person name="Barrell B.G."/>
            <person name="Parkhill J."/>
            <person name="Hopwood D.A."/>
        </authorList>
    </citation>
    <scope>NUCLEOTIDE SEQUENCE [LARGE SCALE GENOMIC DNA]</scope>
    <source>
        <strain evidence="19">ATCC BAA-471 / A3(2) / M145</strain>
    </source>
</reference>
<keyword evidence="11" id="KW-0464">Manganese</keyword>
<dbReference type="GO" id="GO:0004722">
    <property type="term" value="F:protein serine/threonine phosphatase activity"/>
    <property type="evidence" value="ECO:0007669"/>
    <property type="project" value="UniProtKB-EC"/>
</dbReference>
<keyword evidence="7" id="KW-0378">Hydrolase</keyword>
<dbReference type="EC" id="3.1.3.16" evidence="1"/>
<dbReference type="GO" id="GO:0016791">
    <property type="term" value="F:phosphatase activity"/>
    <property type="evidence" value="ECO:0000318"/>
    <property type="project" value="GO_Central"/>
</dbReference>
<dbReference type="EMBL" id="AL939116">
    <property type="protein sequence ID" value="CAD55311.1"/>
    <property type="molecule type" value="Genomic_DNA"/>
</dbReference>
<reference evidence="18 19" key="1">
    <citation type="journal article" date="1996" name="Mol. Microbiol.">
        <title>A set of ordered cosmids and a detailed genetic and physical map for the 8 Mb Streptomyces coelicolor A3(2) chromosome.</title>
        <authorList>
            <person name="Redenbach M."/>
            <person name="Kieser H.M."/>
            <person name="Denapaite D."/>
            <person name="Eichner A."/>
            <person name="Cullum J."/>
            <person name="Kinashi H."/>
            <person name="Hopwood D.A."/>
        </authorList>
    </citation>
    <scope>NUCLEOTIDE SEQUENCE [LARGE SCALE GENOMIC DNA]</scope>
    <source>
        <strain evidence="19">ATCC BAA-471 / A3(2) / M145</strain>
    </source>
</reference>
<feature type="domain" description="PAC" evidence="17">
    <location>
        <begin position="93"/>
        <end position="150"/>
    </location>
</feature>
<evidence type="ECO:0000256" key="2">
    <source>
        <dbReference type="ARBA" id="ARBA00022553"/>
    </source>
</evidence>
<dbReference type="InterPro" id="IPR035965">
    <property type="entry name" value="PAS-like_dom_sf"/>
</dbReference>
<evidence type="ECO:0000256" key="15">
    <source>
        <dbReference type="ARBA" id="ARBA00081350"/>
    </source>
</evidence>
<dbReference type="HOGENOM" id="CLU_000445_43_3_11"/>
<dbReference type="AlphaFoldDB" id="Q8CJX1"/>
<keyword evidence="19" id="KW-1185">Reference proteome</keyword>
<evidence type="ECO:0000256" key="8">
    <source>
        <dbReference type="ARBA" id="ARBA00022840"/>
    </source>
</evidence>
<dbReference type="FunFam" id="3.30.565.10:FF:000028">
    <property type="entry name" value="PAS sensor protein"/>
    <property type="match status" value="1"/>
</dbReference>
<dbReference type="Gene3D" id="3.60.40.10">
    <property type="entry name" value="PPM-type phosphatase domain"/>
    <property type="match status" value="1"/>
</dbReference>
<keyword evidence="2" id="KW-0597">Phosphoprotein</keyword>
<evidence type="ECO:0000256" key="11">
    <source>
        <dbReference type="ARBA" id="ARBA00023211"/>
    </source>
</evidence>
<name>Q8CJX1_STRCO</name>
<evidence type="ECO:0000256" key="1">
    <source>
        <dbReference type="ARBA" id="ARBA00013081"/>
    </source>
</evidence>
<dbReference type="GO" id="GO:0046872">
    <property type="term" value="F:metal ion binding"/>
    <property type="evidence" value="ECO:0007669"/>
    <property type="project" value="UniProtKB-KW"/>
</dbReference>
<evidence type="ECO:0000256" key="6">
    <source>
        <dbReference type="ARBA" id="ARBA00022777"/>
    </source>
</evidence>
<evidence type="ECO:0000256" key="9">
    <source>
        <dbReference type="ARBA" id="ARBA00022842"/>
    </source>
</evidence>
<dbReference type="eggNOG" id="COG2208">
    <property type="taxonomic scope" value="Bacteria"/>
</dbReference>
<dbReference type="SMART" id="SM00091">
    <property type="entry name" value="PAS"/>
    <property type="match status" value="1"/>
</dbReference>
<evidence type="ECO:0000256" key="14">
    <source>
        <dbReference type="ARBA" id="ARBA00075117"/>
    </source>
</evidence>
<dbReference type="PaxDb" id="100226-SCO3284"/>
<dbReference type="PANTHER" id="PTHR43156:SF2">
    <property type="entry name" value="STAGE II SPORULATION PROTEIN E"/>
    <property type="match status" value="1"/>
</dbReference>
<dbReference type="PROSITE" id="PS50113">
    <property type="entry name" value="PAC"/>
    <property type="match status" value="1"/>
</dbReference>
<keyword evidence="8" id="KW-0067">ATP-binding</keyword>
<dbReference type="PATRIC" id="fig|100226.15.peg.3344"/>
<comment type="catalytic activity">
    <reaction evidence="12">
        <text>O-phospho-L-seryl-[protein] + H2O = L-seryl-[protein] + phosphate</text>
        <dbReference type="Rhea" id="RHEA:20629"/>
        <dbReference type="Rhea" id="RHEA-COMP:9863"/>
        <dbReference type="Rhea" id="RHEA-COMP:11604"/>
        <dbReference type="ChEBI" id="CHEBI:15377"/>
        <dbReference type="ChEBI" id="CHEBI:29999"/>
        <dbReference type="ChEBI" id="CHEBI:43474"/>
        <dbReference type="ChEBI" id="CHEBI:83421"/>
        <dbReference type="EC" id="3.1.3.16"/>
    </reaction>
</comment>
<dbReference type="SUPFAM" id="SSF55874">
    <property type="entry name" value="ATPase domain of HSP90 chaperone/DNA topoisomerase II/histidine kinase"/>
    <property type="match status" value="1"/>
</dbReference>
<feature type="domain" description="PAS" evidence="16">
    <location>
        <begin position="22"/>
        <end position="92"/>
    </location>
</feature>
<organism evidence="18 19">
    <name type="scientific">Streptomyces coelicolor (strain ATCC BAA-471 / A3(2) / M145)</name>
    <dbReference type="NCBI Taxonomy" id="100226"/>
    <lineage>
        <taxon>Bacteria</taxon>
        <taxon>Bacillati</taxon>
        <taxon>Actinomycetota</taxon>
        <taxon>Actinomycetes</taxon>
        <taxon>Kitasatosporales</taxon>
        <taxon>Streptomycetaceae</taxon>
        <taxon>Streptomyces</taxon>
        <taxon>Streptomyces albidoflavus group</taxon>
    </lineage>
</organism>
<dbReference type="InterPro" id="IPR000014">
    <property type="entry name" value="PAS"/>
</dbReference>
<keyword evidence="6" id="KW-0418">Kinase</keyword>
<dbReference type="Gene3D" id="3.30.565.10">
    <property type="entry name" value="Histidine kinase-like ATPase, C-terminal domain"/>
    <property type="match status" value="1"/>
</dbReference>
<dbReference type="GO" id="GO:0005524">
    <property type="term" value="F:ATP binding"/>
    <property type="evidence" value="ECO:0007669"/>
    <property type="project" value="UniProtKB-KW"/>
</dbReference>
<dbReference type="InterPro" id="IPR003594">
    <property type="entry name" value="HATPase_dom"/>
</dbReference>
<evidence type="ECO:0000256" key="3">
    <source>
        <dbReference type="ARBA" id="ARBA00022679"/>
    </source>
</evidence>
<sequence>MRKARGKAAKGGRAVTGDPIGDAAVLSALFANSPQGLFVFDSEQKVTRYNPAGRGVRGLPEEDVVGQGIADFVPGFEAVELQGLIDEVLATGEALRGRLVRGRAPSGPHRTLAVEVSLFPLRDLGDGKPGLVGVVEDVTERQAAADRLAVLSEVHATVGSTLDVRTTGDELVAALVPAFADAATVDLLDDGVVAAERAAGPPPTEVPLRRVAFAPPAAEVSRKEGDSRPLPFPTPYTQVLNDMRARLVRVSSDDPWLSADPEALEPLVRTGVHSMIVAPLLARDTVLGLLTLYRHRTDPFEEADLDVARQAAFTASVHLDNAHSYRREHTVAAALQRRLQPGAIPLLSAVETAHVYLPESAGGDWFDVVPLSGTRVALVVGDVTGHGIEAAATMGQLRLAVRTLALRDLETDELLTHLDEVASQLADASGPGGNTPVATCAVTVYNPVSRHCTMVRAGHPAPVVIDPDGVPRAVDVPQGPPLGTGGGHVFTPAVLELAPGTLLALHTNGLTRGNGDEGEAARRRLEHILASTTRPLQELCDTAVYHMAPSRHDDAVLLLARTRALPPEHVADWTLPADASVVGTARRLVDRQLASWGLDEAAYTTGLVVSELVTNAIRYGKGPVRLRLIRDRGRLLTEVTDANSASPHLRRARENDEGGRGLFIVMRLSTHWGVRHSRHDKTIWSEQRLDAGPPDTSGLLDAFDVTDAAGL</sequence>
<evidence type="ECO:0000256" key="12">
    <source>
        <dbReference type="ARBA" id="ARBA00047761"/>
    </source>
</evidence>
<dbReference type="Pfam" id="PF07228">
    <property type="entry name" value="SpoIIE"/>
    <property type="match status" value="1"/>
</dbReference>
<dbReference type="PROSITE" id="PS50112">
    <property type="entry name" value="PAS"/>
    <property type="match status" value="1"/>
</dbReference>
<dbReference type="Gene3D" id="3.30.450.20">
    <property type="entry name" value="PAS domain"/>
    <property type="match status" value="1"/>
</dbReference>
<dbReference type="eggNOG" id="COG2203">
    <property type="taxonomic scope" value="Bacteria"/>
</dbReference>
<dbReference type="PIR" id="T36104">
    <property type="entry name" value="T36104"/>
</dbReference>
<dbReference type="FunFam" id="3.30.450.20:FF:000120">
    <property type="entry name" value="PAS domain S-box protein"/>
    <property type="match status" value="1"/>
</dbReference>
<dbReference type="CDD" id="cd16936">
    <property type="entry name" value="HATPase_RsbW-like"/>
    <property type="match status" value="1"/>
</dbReference>
<dbReference type="PANTHER" id="PTHR43156">
    <property type="entry name" value="STAGE II SPORULATION PROTEIN E-RELATED"/>
    <property type="match status" value="1"/>
</dbReference>
<dbReference type="InterPro" id="IPR029016">
    <property type="entry name" value="GAF-like_dom_sf"/>
</dbReference>
<keyword evidence="5" id="KW-0547">Nucleotide-binding</keyword>
<dbReference type="Pfam" id="PF01590">
    <property type="entry name" value="GAF"/>
    <property type="match status" value="1"/>
</dbReference>
<comment type="function">
    <text evidence="13">Primarily acts as an independent SigF regulator that is sensitive to the osmosensory signal, mediating the cross talk of PknD with the SigF regulon. Possesses both phosphatase and kinase activities. The kinase domain functions as a classic anti-sigma factor-like kinase to phosphorylate the anti-anti-sigma factor domain at the canonical regulatory site, and the phosphatase domain antagonizes this activity.</text>
</comment>
<dbReference type="OrthoDB" id="118142at2"/>
<evidence type="ECO:0000256" key="13">
    <source>
        <dbReference type="ARBA" id="ARBA00056274"/>
    </source>
</evidence>
<dbReference type="InterPro" id="IPR001932">
    <property type="entry name" value="PPM-type_phosphatase-like_dom"/>
</dbReference>
<dbReference type="InterPro" id="IPR013656">
    <property type="entry name" value="PAS_4"/>
</dbReference>
<dbReference type="InterPro" id="IPR036890">
    <property type="entry name" value="HATPase_C_sf"/>
</dbReference>
<evidence type="ECO:0000256" key="4">
    <source>
        <dbReference type="ARBA" id="ARBA00022723"/>
    </source>
</evidence>
<evidence type="ECO:0000256" key="7">
    <source>
        <dbReference type="ARBA" id="ARBA00022801"/>
    </source>
</evidence>
<dbReference type="FunFam" id="3.30.450.40:FF:000035">
    <property type="entry name" value="PAS sensor protein"/>
    <property type="match status" value="1"/>
</dbReference>
<evidence type="ECO:0000259" key="16">
    <source>
        <dbReference type="PROSITE" id="PS50112"/>
    </source>
</evidence>
<keyword evidence="4" id="KW-0479">Metal-binding</keyword>
<evidence type="ECO:0000313" key="18">
    <source>
        <dbReference type="EMBL" id="CAD55311.1"/>
    </source>
</evidence>
<dbReference type="SUPFAM" id="SSF55781">
    <property type="entry name" value="GAF domain-like"/>
    <property type="match status" value="1"/>
</dbReference>
<dbReference type="InterPro" id="IPR003018">
    <property type="entry name" value="GAF"/>
</dbReference>
<dbReference type="KEGG" id="sco:SCO3284"/>
<protein>
    <recommendedName>
        <fullName evidence="1">protein-serine/threonine phosphatase</fullName>
        <ecNumber evidence="1">3.1.3.16</ecNumber>
    </recommendedName>
    <alternativeName>
        <fullName evidence="15">Protein-serine/threonine phosphatase</fullName>
    </alternativeName>
    <alternativeName>
        <fullName evidence="14">Serine/threonine-protein kinase</fullName>
    </alternativeName>
</protein>